<gene>
    <name evidence="4" type="ORF">FO441_11155</name>
</gene>
<protein>
    <submittedName>
        <fullName evidence="4">Class C sortase</fullName>
    </submittedName>
</protein>
<dbReference type="EMBL" id="VMSJ01000005">
    <property type="protein sequence ID" value="TVT27049.1"/>
    <property type="molecule type" value="Genomic_DNA"/>
</dbReference>
<dbReference type="NCBIfam" id="TIGR01076">
    <property type="entry name" value="sortase_fam"/>
    <property type="match status" value="1"/>
</dbReference>
<evidence type="ECO:0000256" key="1">
    <source>
        <dbReference type="ARBA" id="ARBA00022801"/>
    </source>
</evidence>
<comment type="caution">
    <text evidence="4">The sequence shown here is derived from an EMBL/GenBank/DDBJ whole genome shotgun (WGS) entry which is preliminary data.</text>
</comment>
<sequence length="281" mass="31587">MRIMIRKLVVIALFLIGLSIFLYPTVMKFYHNYTMSRESEAMTEQFQVDSEDQRAAYNNFAHYNATLSRTEAISTPPVEVRKQQAGRTSENKEGVIATVDIPALDIHYPVYDKATPENLDLGVSRVDGTSYPVGGLSSNSVLAAHSYSPDHEWFTHIDKLEDGAIVIINNFKETLYYEVVAREIITPHEVDKLAIREGEDMITLLTCTVSGEDRVLVYAERTSPPAPEEVRKPVTSGIAAPTIEQDKHWLDDVKVVTGSSWMIAIALLLIALFMVLLKRRK</sequence>
<dbReference type="CDD" id="cd05827">
    <property type="entry name" value="Sortase_C"/>
    <property type="match status" value="1"/>
</dbReference>
<evidence type="ECO:0000313" key="4">
    <source>
        <dbReference type="EMBL" id="TVT27049.1"/>
    </source>
</evidence>
<reference evidence="4 5" key="1">
    <citation type="submission" date="2019-07" db="EMBL/GenBank/DDBJ databases">
        <title>Salinicoccus cyprini sp. nov., isolated from gastro-intestinal tract of mirror carp, Cyprinus carpio var. specularis, collected from Gobind Sagar Reservoir, Himachal Pradesh, India.</title>
        <authorList>
            <person name="Talwar C."/>
            <person name="Singh A.K."/>
            <person name="Lal R."/>
            <person name="Negi R.K."/>
        </authorList>
    </citation>
    <scope>NUCLEOTIDE SEQUENCE [LARGE SCALE GENOMIC DNA]</scope>
    <source>
        <strain evidence="4 5">CT19</strain>
    </source>
</reference>
<dbReference type="InterPro" id="IPR042002">
    <property type="entry name" value="Sortase_C"/>
</dbReference>
<dbReference type="OrthoDB" id="154054at2"/>
<accession>A0A558AS08</accession>
<organism evidence="4 5">
    <name type="scientific">Salinicoccus cyprini</name>
    <dbReference type="NCBI Taxonomy" id="2493691"/>
    <lineage>
        <taxon>Bacteria</taxon>
        <taxon>Bacillati</taxon>
        <taxon>Bacillota</taxon>
        <taxon>Bacilli</taxon>
        <taxon>Bacillales</taxon>
        <taxon>Staphylococcaceae</taxon>
        <taxon>Salinicoccus</taxon>
    </lineage>
</organism>
<feature type="transmembrane region" description="Helical" evidence="3">
    <location>
        <begin position="260"/>
        <end position="277"/>
    </location>
</feature>
<dbReference type="GO" id="GO:0016787">
    <property type="term" value="F:hydrolase activity"/>
    <property type="evidence" value="ECO:0007669"/>
    <property type="project" value="UniProtKB-KW"/>
</dbReference>
<evidence type="ECO:0000256" key="3">
    <source>
        <dbReference type="SAM" id="Phobius"/>
    </source>
</evidence>
<proteinExistence type="predicted"/>
<dbReference type="Pfam" id="PF04203">
    <property type="entry name" value="Sortase"/>
    <property type="match status" value="1"/>
</dbReference>
<keyword evidence="1" id="KW-0378">Hydrolase</keyword>
<dbReference type="InterPro" id="IPR005754">
    <property type="entry name" value="Sortase"/>
</dbReference>
<feature type="active site" description="Proton donor/acceptor" evidence="2">
    <location>
        <position position="145"/>
    </location>
</feature>
<keyword evidence="3" id="KW-0472">Membrane</keyword>
<feature type="active site" description="Acyl-thioester intermediate" evidence="2">
    <location>
        <position position="207"/>
    </location>
</feature>
<dbReference type="NCBIfam" id="NF033745">
    <property type="entry name" value="class_C_sortase"/>
    <property type="match status" value="1"/>
</dbReference>
<evidence type="ECO:0000313" key="5">
    <source>
        <dbReference type="Proteomes" id="UP000315103"/>
    </source>
</evidence>
<dbReference type="Gene3D" id="2.40.260.10">
    <property type="entry name" value="Sortase"/>
    <property type="match status" value="1"/>
</dbReference>
<dbReference type="SUPFAM" id="SSF63817">
    <property type="entry name" value="Sortase"/>
    <property type="match status" value="1"/>
</dbReference>
<dbReference type="InterPro" id="IPR023365">
    <property type="entry name" value="Sortase_dom-sf"/>
</dbReference>
<evidence type="ECO:0000256" key="2">
    <source>
        <dbReference type="PIRSR" id="PIRSR605754-1"/>
    </source>
</evidence>
<dbReference type="AlphaFoldDB" id="A0A558AS08"/>
<keyword evidence="5" id="KW-1185">Reference proteome</keyword>
<name>A0A558AS08_9STAP</name>
<dbReference type="Proteomes" id="UP000315103">
    <property type="component" value="Unassembled WGS sequence"/>
</dbReference>
<keyword evidence="3" id="KW-0812">Transmembrane</keyword>
<keyword evidence="3" id="KW-1133">Transmembrane helix</keyword>